<evidence type="ECO:0000313" key="2">
    <source>
        <dbReference type="EMBL" id="TXE12756.1"/>
    </source>
</evidence>
<feature type="chain" id="PRO_5023023206" evidence="1">
    <location>
        <begin position="22"/>
        <end position="156"/>
    </location>
</feature>
<dbReference type="Proteomes" id="UP000321790">
    <property type="component" value="Unassembled WGS sequence"/>
</dbReference>
<evidence type="ECO:0000313" key="3">
    <source>
        <dbReference type="Proteomes" id="UP000321790"/>
    </source>
</evidence>
<organism evidence="2 3">
    <name type="scientific">Seonamhaeicola algicola</name>
    <dbReference type="NCBI Taxonomy" id="1719036"/>
    <lineage>
        <taxon>Bacteria</taxon>
        <taxon>Pseudomonadati</taxon>
        <taxon>Bacteroidota</taxon>
        <taxon>Flavobacteriia</taxon>
        <taxon>Flavobacteriales</taxon>
        <taxon>Flavobacteriaceae</taxon>
    </lineage>
</organism>
<reference evidence="3" key="1">
    <citation type="submission" date="2019-08" db="EMBL/GenBank/DDBJ databases">
        <title>Seonamhaeicola sediminis sp. nov., isolated from marine sediment.</title>
        <authorList>
            <person name="Cao W.R."/>
        </authorList>
    </citation>
    <scope>NUCLEOTIDE SEQUENCE [LARGE SCALE GENOMIC DNA]</scope>
    <source>
        <strain evidence="3">Gy8</strain>
    </source>
</reference>
<sequence length="156" mass="16604">MKMFKVILILSCFMIIPSCSGDDSNKPSSNDTFFAKINGEEFNAEFATGFVTTFNTTLTISGSDGKGKEVTLNFPLTATAGSTYTVENLEFIAGYDASENDVSMAKSGGLVTITSHDADAKRVSGIFSFTTEPVAQGSGNSYVFTEGAFNVSYTEL</sequence>
<gene>
    <name evidence="2" type="ORF">FUA26_02865</name>
</gene>
<dbReference type="OrthoDB" id="1399177at2"/>
<proteinExistence type="predicted"/>
<dbReference type="AlphaFoldDB" id="A0A5C7AVF0"/>
<feature type="signal peptide" evidence="1">
    <location>
        <begin position="1"/>
        <end position="21"/>
    </location>
</feature>
<evidence type="ECO:0000256" key="1">
    <source>
        <dbReference type="SAM" id="SignalP"/>
    </source>
</evidence>
<comment type="caution">
    <text evidence="2">The sequence shown here is derived from an EMBL/GenBank/DDBJ whole genome shotgun (WGS) entry which is preliminary data.</text>
</comment>
<dbReference type="EMBL" id="VOSC01000012">
    <property type="protein sequence ID" value="TXE12756.1"/>
    <property type="molecule type" value="Genomic_DNA"/>
</dbReference>
<accession>A0A5C7AVF0</accession>
<name>A0A5C7AVF0_9FLAO</name>
<keyword evidence="1" id="KW-0732">Signal</keyword>
<keyword evidence="3" id="KW-1185">Reference proteome</keyword>
<protein>
    <submittedName>
        <fullName evidence="2">Uncharacterized protein</fullName>
    </submittedName>
</protein>